<dbReference type="InterPro" id="IPR032052">
    <property type="entry name" value="Ig_4"/>
</dbReference>
<feature type="domain" description="CD3 gamma/delta subunit Ig-like" evidence="5">
    <location>
        <begin position="40"/>
        <end position="93"/>
    </location>
</feature>
<evidence type="ECO:0000259" key="5">
    <source>
        <dbReference type="Pfam" id="PF16680"/>
    </source>
</evidence>
<feature type="chain" id="PRO_5018762907" evidence="4">
    <location>
        <begin position="21"/>
        <end position="168"/>
    </location>
</feature>
<dbReference type="InterPro" id="IPR013783">
    <property type="entry name" value="Ig-like_fold"/>
</dbReference>
<dbReference type="Ensembl" id="ENSCVAT00000016584.1">
    <property type="protein sequence ID" value="ENSCVAP00000010000.1"/>
    <property type="gene ID" value="ENSCVAG00000012054.1"/>
</dbReference>
<reference evidence="6" key="2">
    <citation type="submission" date="2025-09" db="UniProtKB">
        <authorList>
            <consortium name="Ensembl"/>
        </authorList>
    </citation>
    <scope>IDENTIFICATION</scope>
</reference>
<keyword evidence="1" id="KW-0393">Immunoglobulin domain</keyword>
<dbReference type="STRING" id="28743.ENSCVAP00000010000"/>
<dbReference type="GO" id="GO:0045059">
    <property type="term" value="P:positive thymic T cell selection"/>
    <property type="evidence" value="ECO:0007669"/>
    <property type="project" value="TreeGrafter"/>
</dbReference>
<keyword evidence="4" id="KW-0732">Signal</keyword>
<dbReference type="GO" id="GO:0004888">
    <property type="term" value="F:transmembrane signaling receptor activity"/>
    <property type="evidence" value="ECO:0007669"/>
    <property type="project" value="TreeGrafter"/>
</dbReference>
<keyword evidence="7" id="KW-1185">Reference proteome</keyword>
<protein>
    <submittedName>
        <fullName evidence="6">T-cell surface glycoprotein CD3 delta chain-like</fullName>
    </submittedName>
</protein>
<keyword evidence="3" id="KW-1133">Transmembrane helix</keyword>
<feature type="signal peptide" evidence="4">
    <location>
        <begin position="1"/>
        <end position="20"/>
    </location>
</feature>
<name>A0A3Q2FTC5_CYPVA</name>
<dbReference type="OrthoDB" id="8941324at2759"/>
<accession>A0A3Q2FTC5</accession>
<feature type="transmembrane region" description="Helical" evidence="3">
    <location>
        <begin position="98"/>
        <end position="120"/>
    </location>
</feature>
<dbReference type="Pfam" id="PF16680">
    <property type="entry name" value="Ig_4"/>
    <property type="match status" value="1"/>
</dbReference>
<sequence>MKYQLLLLWTLAAFWSGVNMQATGEIEVQNFAEYIQLSCKEKNISGNSYKSTKSLKLYYRDDNSGEYQCENVEGKEGEKIFVKLRTCDNCVELDTPSIVGLAVGDVVATIVVGVAVYLIATQARTSQVKPAKKKSDREKLVRNEVQNDDNYQKLIHRGRSEYDEINKK</sequence>
<dbReference type="Proteomes" id="UP000265020">
    <property type="component" value="Unassembled WGS sequence"/>
</dbReference>
<keyword evidence="3" id="KW-0472">Membrane</keyword>
<evidence type="ECO:0000256" key="4">
    <source>
        <dbReference type="SAM" id="SignalP"/>
    </source>
</evidence>
<evidence type="ECO:0000256" key="3">
    <source>
        <dbReference type="SAM" id="Phobius"/>
    </source>
</evidence>
<proteinExistence type="predicted"/>
<dbReference type="GeneID" id="107080968"/>
<evidence type="ECO:0000313" key="7">
    <source>
        <dbReference type="Proteomes" id="UP000265020"/>
    </source>
</evidence>
<evidence type="ECO:0000256" key="1">
    <source>
        <dbReference type="ARBA" id="ARBA00023319"/>
    </source>
</evidence>
<dbReference type="InterPro" id="IPR015484">
    <property type="entry name" value="CD3_esu/gsu/dsu"/>
</dbReference>
<evidence type="ECO:0000313" key="6">
    <source>
        <dbReference type="Ensembl" id="ENSCVAP00000010000.1"/>
    </source>
</evidence>
<dbReference type="GeneTree" id="ENSGT00940000173857"/>
<organism evidence="6 7">
    <name type="scientific">Cyprinodon variegatus</name>
    <name type="common">Sheepshead minnow</name>
    <dbReference type="NCBI Taxonomy" id="28743"/>
    <lineage>
        <taxon>Eukaryota</taxon>
        <taxon>Metazoa</taxon>
        <taxon>Chordata</taxon>
        <taxon>Craniata</taxon>
        <taxon>Vertebrata</taxon>
        <taxon>Euteleostomi</taxon>
        <taxon>Actinopterygii</taxon>
        <taxon>Neopterygii</taxon>
        <taxon>Teleostei</taxon>
        <taxon>Neoteleostei</taxon>
        <taxon>Acanthomorphata</taxon>
        <taxon>Ovalentaria</taxon>
        <taxon>Atherinomorphae</taxon>
        <taxon>Cyprinodontiformes</taxon>
        <taxon>Cyprinodontidae</taxon>
        <taxon>Cyprinodon</taxon>
    </lineage>
</organism>
<dbReference type="PANTHER" id="PTHR10570:SF8">
    <property type="entry name" value="T-CELL SURFACE GLYCOPROTEIN CD3 GAMMA CHAIN"/>
    <property type="match status" value="1"/>
</dbReference>
<feature type="compositionally biased region" description="Basic and acidic residues" evidence="2">
    <location>
        <begin position="133"/>
        <end position="142"/>
    </location>
</feature>
<dbReference type="GO" id="GO:0007166">
    <property type="term" value="P:cell surface receptor signaling pathway"/>
    <property type="evidence" value="ECO:0007669"/>
    <property type="project" value="TreeGrafter"/>
</dbReference>
<keyword evidence="3" id="KW-0812">Transmembrane</keyword>
<dbReference type="GO" id="GO:0009897">
    <property type="term" value="C:external side of plasma membrane"/>
    <property type="evidence" value="ECO:0007669"/>
    <property type="project" value="TreeGrafter"/>
</dbReference>
<dbReference type="Gene3D" id="2.60.40.10">
    <property type="entry name" value="Immunoglobulins"/>
    <property type="match status" value="1"/>
</dbReference>
<feature type="region of interest" description="Disordered" evidence="2">
    <location>
        <begin position="128"/>
        <end position="153"/>
    </location>
</feature>
<dbReference type="KEGG" id="cvg:107080968"/>
<dbReference type="OMA" id="QPLKYKR"/>
<dbReference type="RefSeq" id="XP_015224664.1">
    <property type="nucleotide sequence ID" value="XM_015369178.1"/>
</dbReference>
<reference evidence="6" key="1">
    <citation type="submission" date="2025-08" db="UniProtKB">
        <authorList>
            <consortium name="Ensembl"/>
        </authorList>
    </citation>
    <scope>IDENTIFICATION</scope>
</reference>
<dbReference type="GO" id="GO:0042105">
    <property type="term" value="C:alpha-beta T cell receptor complex"/>
    <property type="evidence" value="ECO:0007669"/>
    <property type="project" value="TreeGrafter"/>
</dbReference>
<evidence type="ECO:0000256" key="2">
    <source>
        <dbReference type="SAM" id="MobiDB-lite"/>
    </source>
</evidence>
<dbReference type="PANTHER" id="PTHR10570">
    <property type="entry name" value="T-CELL SURFACE GLYCOPROTEIN CD3 GAMMA CHAIN / DELTA CHAIN"/>
    <property type="match status" value="1"/>
</dbReference>
<dbReference type="AlphaFoldDB" id="A0A3Q2FTC5"/>